<evidence type="ECO:0000256" key="1">
    <source>
        <dbReference type="ARBA" id="ARBA00004123"/>
    </source>
</evidence>
<feature type="compositionally biased region" description="Polar residues" evidence="16">
    <location>
        <begin position="159"/>
        <end position="181"/>
    </location>
</feature>
<dbReference type="RefSeq" id="XP_002493535.1">
    <property type="nucleotide sequence ID" value="XM_002493490.1"/>
</dbReference>
<dbReference type="HOGENOM" id="CLU_1195266_0_0_1"/>
<evidence type="ECO:0000256" key="7">
    <source>
        <dbReference type="ARBA" id="ARBA00022490"/>
    </source>
</evidence>
<dbReference type="AlphaFoldDB" id="C4R6Y1"/>
<dbReference type="InterPro" id="IPR013962">
    <property type="entry name" value="DASH_Dam1"/>
</dbReference>
<dbReference type="STRING" id="644223.C4R6Y1"/>
<reference evidence="17 18" key="1">
    <citation type="journal article" date="2009" name="Nat. Biotechnol.">
        <title>Genome sequence of the recombinant protein production host Pichia pastoris.</title>
        <authorList>
            <person name="De Schutter K."/>
            <person name="Lin Y.C."/>
            <person name="Tiels P."/>
            <person name="Van Hecke A."/>
            <person name="Glinka S."/>
            <person name="Weber-Lehmann J."/>
            <person name="Rouze P."/>
            <person name="Van de Peer Y."/>
            <person name="Callewaert N."/>
        </authorList>
    </citation>
    <scope>NUCLEOTIDE SEQUENCE [LARGE SCALE GENOMIC DNA]</scope>
    <source>
        <strain evidence="18">GS115 / ATCC 20864</strain>
    </source>
</reference>
<keyword evidence="8" id="KW-0493">Microtubule</keyword>
<keyword evidence="7" id="KW-0963">Cytoplasm</keyword>
<keyword evidence="13" id="KW-0137">Centromere</keyword>
<comment type="subcellular location">
    <subcellularLocation>
        <location evidence="3">Chromosome</location>
        <location evidence="3">Centromere</location>
        <location evidence="3">Kinetochore</location>
    </subcellularLocation>
    <subcellularLocation>
        <location evidence="2">Cytoplasm</location>
        <location evidence="2">Cytoskeleton</location>
        <location evidence="2">Spindle</location>
    </subcellularLocation>
    <subcellularLocation>
        <location evidence="1">Nucleus</location>
    </subcellularLocation>
</comment>
<evidence type="ECO:0000256" key="16">
    <source>
        <dbReference type="SAM" id="MobiDB-lite"/>
    </source>
</evidence>
<evidence type="ECO:0000256" key="12">
    <source>
        <dbReference type="ARBA" id="ARBA00023242"/>
    </source>
</evidence>
<keyword evidence="10" id="KW-0995">Kinetochore</keyword>
<keyword evidence="18" id="KW-1185">Reference proteome</keyword>
<evidence type="ECO:0000313" key="17">
    <source>
        <dbReference type="EMBL" id="CAY71356.1"/>
    </source>
</evidence>
<evidence type="ECO:0000256" key="3">
    <source>
        <dbReference type="ARBA" id="ARBA00004629"/>
    </source>
</evidence>
<protein>
    <recommendedName>
        <fullName evidence="5">DASH complex subunit DAM1</fullName>
    </recommendedName>
    <alternativeName>
        <fullName evidence="14">Outer kinetochore protein DAM1</fullName>
    </alternativeName>
</protein>
<keyword evidence="11" id="KW-0206">Cytoskeleton</keyword>
<dbReference type="GO" id="GO:1990758">
    <property type="term" value="P:mitotic sister chromatid biorientation"/>
    <property type="evidence" value="ECO:0007669"/>
    <property type="project" value="TreeGrafter"/>
</dbReference>
<dbReference type="PANTHER" id="PTHR28113">
    <property type="entry name" value="DASH COMPLEX SUBUNIT DAM1"/>
    <property type="match status" value="1"/>
</dbReference>
<accession>C4R6Y1</accession>
<dbReference type="FunCoup" id="C4R6Y1">
    <property type="interactions" value="171"/>
</dbReference>
<evidence type="ECO:0000313" key="18">
    <source>
        <dbReference type="Proteomes" id="UP000000314"/>
    </source>
</evidence>
<organism evidence="17 18">
    <name type="scientific">Komagataella phaffii (strain GS115 / ATCC 20864)</name>
    <name type="common">Yeast</name>
    <name type="synonym">Pichia pastoris</name>
    <dbReference type="NCBI Taxonomy" id="644223"/>
    <lineage>
        <taxon>Eukaryota</taxon>
        <taxon>Fungi</taxon>
        <taxon>Dikarya</taxon>
        <taxon>Ascomycota</taxon>
        <taxon>Saccharomycotina</taxon>
        <taxon>Pichiomycetes</taxon>
        <taxon>Pichiales</taxon>
        <taxon>Pichiaceae</taxon>
        <taxon>Komagataella</taxon>
    </lineage>
</organism>
<dbReference type="Proteomes" id="UP000000314">
    <property type="component" value="Chromosome 4"/>
</dbReference>
<dbReference type="GO" id="GO:1990537">
    <property type="term" value="C:mitotic spindle polar microtubule"/>
    <property type="evidence" value="ECO:0007669"/>
    <property type="project" value="TreeGrafter"/>
</dbReference>
<evidence type="ECO:0000256" key="6">
    <source>
        <dbReference type="ARBA" id="ARBA00022454"/>
    </source>
</evidence>
<dbReference type="InParanoid" id="C4R6Y1"/>
<sequence>MSEPLKRSSRPGTPHRLSSRSSLLSSSSPRGGNHYDIDPNKTPLDEVLCSNTGQGETSSSLLSELNDSLTTLDANMTKVNSVHESLTNFNESFSAFLYGLSMNAWCVEYSEAPTKENFENRSKLNNLKAKIKETEQILEQYSRKRKDTAKITKPAKYAKQSNPKPSTTLSIPQPTPAKQQVSSTDSSFEIEEETERSSRIGAIGKSRIPYKSDSKRSMMRLKSLPPRRPPFR</sequence>
<comment type="similarity">
    <text evidence="4">Belongs to the DASH complex DAM1 family.</text>
</comment>
<evidence type="ECO:0000256" key="11">
    <source>
        <dbReference type="ARBA" id="ARBA00023212"/>
    </source>
</evidence>
<dbReference type="GO" id="GO:0044732">
    <property type="term" value="C:mitotic spindle pole body"/>
    <property type="evidence" value="ECO:0007669"/>
    <property type="project" value="TreeGrafter"/>
</dbReference>
<dbReference type="Pfam" id="PF08653">
    <property type="entry name" value="DASH_Dam1"/>
    <property type="match status" value="1"/>
</dbReference>
<evidence type="ECO:0000256" key="5">
    <source>
        <dbReference type="ARBA" id="ARBA00020497"/>
    </source>
</evidence>
<dbReference type="OrthoDB" id="5586015at2759"/>
<evidence type="ECO:0000256" key="4">
    <source>
        <dbReference type="ARBA" id="ARBA00010073"/>
    </source>
</evidence>
<keyword evidence="9" id="KW-0159">Chromosome partition</keyword>
<evidence type="ECO:0000256" key="15">
    <source>
        <dbReference type="ARBA" id="ARBA00047036"/>
    </source>
</evidence>
<evidence type="ECO:0000256" key="13">
    <source>
        <dbReference type="ARBA" id="ARBA00023328"/>
    </source>
</evidence>
<dbReference type="KEGG" id="ppa:PAS_chr4_0129"/>
<dbReference type="GeneID" id="8201041"/>
<dbReference type="SMR" id="C4R6Y1"/>
<name>C4R6Y1_KOMPG</name>
<evidence type="ECO:0000256" key="9">
    <source>
        <dbReference type="ARBA" id="ARBA00022829"/>
    </source>
</evidence>
<comment type="subunit">
    <text evidence="15">Component of the DASH complex consisting of ASK1, DAD1, DAD2, DAD3, DAD4, DAM1, DUO1, HSK3, SPC19 and SPC34, with a stoichiometry of one copy of each subunit per complex. Multiple DASH complexes oligomerize to form a ring that encircles spindle microtubules and organizes the rod-like NDC80 complexes of the outer kinetochore. DASH complex oligomerization strengthens microtubule attachments. Within the complex, DAM1 and DUO1 may form the microtubule connections. On cytoplasmic microtubules, DASH complexes appear to form patches instead of rings. Interacts with the outer kinetochore component NDC80; the interaction is direct.</text>
</comment>
<evidence type="ECO:0000256" key="14">
    <source>
        <dbReference type="ARBA" id="ARBA00030453"/>
    </source>
</evidence>
<dbReference type="PANTHER" id="PTHR28113:SF1">
    <property type="entry name" value="DASH COMPLEX SUBUNIT DAM1"/>
    <property type="match status" value="1"/>
</dbReference>
<feature type="region of interest" description="Disordered" evidence="16">
    <location>
        <begin position="1"/>
        <end position="60"/>
    </location>
</feature>
<proteinExistence type="inferred from homology"/>
<evidence type="ECO:0000256" key="8">
    <source>
        <dbReference type="ARBA" id="ARBA00022701"/>
    </source>
</evidence>
<evidence type="ECO:0000256" key="2">
    <source>
        <dbReference type="ARBA" id="ARBA00004186"/>
    </source>
</evidence>
<feature type="compositionally biased region" description="Low complexity" evidence="16">
    <location>
        <begin position="19"/>
        <end position="28"/>
    </location>
</feature>
<evidence type="ECO:0000256" key="10">
    <source>
        <dbReference type="ARBA" id="ARBA00022838"/>
    </source>
</evidence>
<feature type="region of interest" description="Disordered" evidence="16">
    <location>
        <begin position="144"/>
        <end position="232"/>
    </location>
</feature>
<dbReference type="eggNOG" id="ENOG502S08R">
    <property type="taxonomic scope" value="Eukaryota"/>
</dbReference>
<keyword evidence="6" id="KW-0158">Chromosome</keyword>
<dbReference type="EMBL" id="FN392322">
    <property type="protein sequence ID" value="CAY71356.1"/>
    <property type="molecule type" value="Genomic_DNA"/>
</dbReference>
<dbReference type="GO" id="GO:0042729">
    <property type="term" value="C:DASH complex"/>
    <property type="evidence" value="ECO:0007669"/>
    <property type="project" value="InterPro"/>
</dbReference>
<keyword evidence="12" id="KW-0539">Nucleus</keyword>
<gene>
    <name evidence="17" type="ordered locus">PAS_chr4_0129</name>
</gene>